<dbReference type="GO" id="GO:0016668">
    <property type="term" value="F:oxidoreductase activity, acting on a sulfur group of donors, NAD(P) as acceptor"/>
    <property type="evidence" value="ECO:0007669"/>
    <property type="project" value="UniProtKB-ARBA"/>
</dbReference>
<dbReference type="InterPro" id="IPR050097">
    <property type="entry name" value="Ferredoxin-NADP_redctase_2"/>
</dbReference>
<evidence type="ECO:0000256" key="4">
    <source>
        <dbReference type="ARBA" id="ARBA00023157"/>
    </source>
</evidence>
<evidence type="ECO:0000256" key="2">
    <source>
        <dbReference type="ARBA" id="ARBA00022827"/>
    </source>
</evidence>
<keyword evidence="3" id="KW-0560">Oxidoreductase</keyword>
<dbReference type="PANTHER" id="PTHR48105">
    <property type="entry name" value="THIOREDOXIN REDUCTASE 1-RELATED-RELATED"/>
    <property type="match status" value="1"/>
</dbReference>
<keyword evidence="4" id="KW-1015">Disulfide bond</keyword>
<gene>
    <name evidence="7" type="ORF">S12H4_14806</name>
</gene>
<feature type="non-terminal residue" evidence="7">
    <location>
        <position position="1"/>
    </location>
</feature>
<keyword evidence="2" id="KW-0274">FAD</keyword>
<protein>
    <recommendedName>
        <fullName evidence="6">FAD/NAD(P)-binding domain-containing protein</fullName>
    </recommendedName>
</protein>
<keyword evidence="5" id="KW-0676">Redox-active center</keyword>
<dbReference type="SUPFAM" id="SSF51905">
    <property type="entry name" value="FAD/NAD(P)-binding domain"/>
    <property type="match status" value="1"/>
</dbReference>
<dbReference type="EMBL" id="BARW01007072">
    <property type="protein sequence ID" value="GAI84359.1"/>
    <property type="molecule type" value="Genomic_DNA"/>
</dbReference>
<dbReference type="InterPro" id="IPR023753">
    <property type="entry name" value="FAD/NAD-binding_dom"/>
</dbReference>
<accession>X1TWE4</accession>
<dbReference type="PRINTS" id="PR00368">
    <property type="entry name" value="FADPNR"/>
</dbReference>
<evidence type="ECO:0000313" key="7">
    <source>
        <dbReference type="EMBL" id="GAI84359.1"/>
    </source>
</evidence>
<feature type="domain" description="FAD/NAD(P)-binding" evidence="6">
    <location>
        <begin position="28"/>
        <end position="226"/>
    </location>
</feature>
<comment type="caution">
    <text evidence="7">The sequence shown here is derived from an EMBL/GenBank/DDBJ whole genome shotgun (WGS) entry which is preliminary data.</text>
</comment>
<dbReference type="PROSITE" id="PS00573">
    <property type="entry name" value="PYRIDINE_REDOX_2"/>
    <property type="match status" value="1"/>
</dbReference>
<dbReference type="InterPro" id="IPR008255">
    <property type="entry name" value="Pyr_nucl-diS_OxRdtase_2_AS"/>
</dbReference>
<organism evidence="7">
    <name type="scientific">marine sediment metagenome</name>
    <dbReference type="NCBI Taxonomy" id="412755"/>
    <lineage>
        <taxon>unclassified sequences</taxon>
        <taxon>metagenomes</taxon>
        <taxon>ecological metagenomes</taxon>
    </lineage>
</organism>
<evidence type="ECO:0000259" key="6">
    <source>
        <dbReference type="Pfam" id="PF07992"/>
    </source>
</evidence>
<dbReference type="Pfam" id="PF07992">
    <property type="entry name" value="Pyr_redox_2"/>
    <property type="match status" value="1"/>
</dbReference>
<evidence type="ECO:0000256" key="5">
    <source>
        <dbReference type="ARBA" id="ARBA00023284"/>
    </source>
</evidence>
<dbReference type="PRINTS" id="PR00469">
    <property type="entry name" value="PNDRDTASEII"/>
</dbReference>
<dbReference type="AlphaFoldDB" id="X1TWE4"/>
<reference evidence="7" key="1">
    <citation type="journal article" date="2014" name="Front. Microbiol.">
        <title>High frequency of phylogenetically diverse reductive dehalogenase-homologous genes in deep subseafloor sedimentary metagenomes.</title>
        <authorList>
            <person name="Kawai M."/>
            <person name="Futagami T."/>
            <person name="Toyoda A."/>
            <person name="Takaki Y."/>
            <person name="Nishi S."/>
            <person name="Hori S."/>
            <person name="Arai W."/>
            <person name="Tsubouchi T."/>
            <person name="Morono Y."/>
            <person name="Uchiyama I."/>
            <person name="Ito T."/>
            <person name="Fujiyama A."/>
            <person name="Inagaki F."/>
            <person name="Takami H."/>
        </authorList>
    </citation>
    <scope>NUCLEOTIDE SEQUENCE</scope>
    <source>
        <strain evidence="7">Expedition CK06-06</strain>
    </source>
</reference>
<dbReference type="Gene3D" id="3.50.50.60">
    <property type="entry name" value="FAD/NAD(P)-binding domain"/>
    <property type="match status" value="2"/>
</dbReference>
<name>X1TWE4_9ZZZZ</name>
<evidence type="ECO:0000256" key="1">
    <source>
        <dbReference type="ARBA" id="ARBA00022630"/>
    </source>
</evidence>
<evidence type="ECO:0000256" key="3">
    <source>
        <dbReference type="ARBA" id="ARBA00023002"/>
    </source>
</evidence>
<sequence length="244" mass="26406">NKFLTQVEQFPIDQKIGDKTRQLKKIKNGFEAITEDGDKYQSKTVVFATGKKPRKLNVPGETELTGRGVSYCAICDGPVFAGQRVAVVGGGNSALEAVLDLLKIAKHVNLISLTPLTGDLVLANQLKDAKNLTIFLEHEPIEIKGQGLVESIRVKDIKSEEDKELAVGGVFIEIGLVPNSGAVQRLVKLNKRGEIIVTPRNETSLPGFFAAGDVTDVPEKQIIIAAGEGAKAVLQAHRYLQRLT</sequence>
<dbReference type="InterPro" id="IPR036188">
    <property type="entry name" value="FAD/NAD-bd_sf"/>
</dbReference>
<proteinExistence type="predicted"/>
<keyword evidence="1" id="KW-0285">Flavoprotein</keyword>